<dbReference type="InterPro" id="IPR010080">
    <property type="entry name" value="Thioester_reductase-like_dom"/>
</dbReference>
<keyword evidence="1" id="KW-0596">Phosphopantetheine</keyword>
<dbReference type="InterPro" id="IPR013120">
    <property type="entry name" value="FAR_NAD-bd"/>
</dbReference>
<dbReference type="InterPro" id="IPR009081">
    <property type="entry name" value="PP-bd_ACP"/>
</dbReference>
<evidence type="ECO:0000256" key="2">
    <source>
        <dbReference type="ARBA" id="ARBA00022553"/>
    </source>
</evidence>
<proteinExistence type="predicted"/>
<dbReference type="InterPro" id="IPR045851">
    <property type="entry name" value="AMP-bd_C_sf"/>
</dbReference>
<protein>
    <submittedName>
        <fullName evidence="4">Non-ribosomal peptide synthetase</fullName>
    </submittedName>
</protein>
<gene>
    <name evidence="4" type="ORF">PSI23_16350</name>
</gene>
<dbReference type="Gene3D" id="3.30.300.30">
    <property type="match status" value="1"/>
</dbReference>
<keyword evidence="2" id="KW-0597">Phosphoprotein</keyword>
<dbReference type="InterPro" id="IPR020845">
    <property type="entry name" value="AMP-binding_CS"/>
</dbReference>
<feature type="domain" description="Carrier" evidence="3">
    <location>
        <begin position="507"/>
        <end position="582"/>
    </location>
</feature>
<evidence type="ECO:0000256" key="1">
    <source>
        <dbReference type="ARBA" id="ARBA00022450"/>
    </source>
</evidence>
<dbReference type="Gene3D" id="2.30.38.10">
    <property type="entry name" value="Luciferase, Domain 3"/>
    <property type="match status" value="1"/>
</dbReference>
<accession>A0ABT5LIN2</accession>
<dbReference type="PROSITE" id="PS00455">
    <property type="entry name" value="AMP_BINDING"/>
    <property type="match status" value="1"/>
</dbReference>
<dbReference type="PANTHER" id="PTHR44845:SF6">
    <property type="entry name" value="BETA-ALANINE-ACTIVATING ENZYME"/>
    <property type="match status" value="1"/>
</dbReference>
<dbReference type="Pfam" id="PF13193">
    <property type="entry name" value="AMP-binding_C"/>
    <property type="match status" value="1"/>
</dbReference>
<dbReference type="EMBL" id="JAQRFI010000047">
    <property type="protein sequence ID" value="MDC9590814.1"/>
    <property type="molecule type" value="Genomic_DNA"/>
</dbReference>
<dbReference type="Pfam" id="PF00550">
    <property type="entry name" value="PP-binding"/>
    <property type="match status" value="1"/>
</dbReference>
<dbReference type="InterPro" id="IPR036736">
    <property type="entry name" value="ACP-like_sf"/>
</dbReference>
<reference evidence="4 5" key="1">
    <citation type="submission" date="2023-02" db="EMBL/GenBank/DDBJ databases">
        <title>Entomopathogenic bacteria.</title>
        <authorList>
            <person name="Machado R.A."/>
        </authorList>
    </citation>
    <scope>NUCLEOTIDE SEQUENCE [LARGE SCALE GENOMIC DNA]</scope>
    <source>
        <strain evidence="4 5">XENO-10</strain>
    </source>
</reference>
<dbReference type="NCBIfam" id="TIGR01746">
    <property type="entry name" value="Thioester-redct"/>
    <property type="match status" value="1"/>
</dbReference>
<dbReference type="RefSeq" id="WP_273556087.1">
    <property type="nucleotide sequence ID" value="NZ_JAQRFI010000047.1"/>
</dbReference>
<dbReference type="Gene3D" id="3.40.50.980">
    <property type="match status" value="2"/>
</dbReference>
<organism evidence="4 5">
    <name type="scientific">Xenorhabdus yunnanensis</name>
    <dbReference type="NCBI Taxonomy" id="3025878"/>
    <lineage>
        <taxon>Bacteria</taxon>
        <taxon>Pseudomonadati</taxon>
        <taxon>Pseudomonadota</taxon>
        <taxon>Gammaproteobacteria</taxon>
        <taxon>Enterobacterales</taxon>
        <taxon>Morganellaceae</taxon>
        <taxon>Xenorhabdus</taxon>
    </lineage>
</organism>
<comment type="caution">
    <text evidence="4">The sequence shown here is derived from an EMBL/GenBank/DDBJ whole genome shotgun (WGS) entry which is preliminary data.</text>
</comment>
<dbReference type="InterPro" id="IPR025110">
    <property type="entry name" value="AMP-bd_C"/>
</dbReference>
<dbReference type="InterPro" id="IPR000873">
    <property type="entry name" value="AMP-dep_synth/lig_dom"/>
</dbReference>
<dbReference type="SUPFAM" id="SSF47336">
    <property type="entry name" value="ACP-like"/>
    <property type="match status" value="1"/>
</dbReference>
<dbReference type="NCBIfam" id="TIGR01733">
    <property type="entry name" value="AA-adenyl-dom"/>
    <property type="match status" value="1"/>
</dbReference>
<dbReference type="SUPFAM" id="SSF51735">
    <property type="entry name" value="NAD(P)-binding Rossmann-fold domains"/>
    <property type="match status" value="1"/>
</dbReference>
<dbReference type="PROSITE" id="PS50075">
    <property type="entry name" value="CARRIER"/>
    <property type="match status" value="1"/>
</dbReference>
<dbReference type="CDD" id="cd05235">
    <property type="entry name" value="SDR_e1"/>
    <property type="match status" value="1"/>
</dbReference>
<dbReference type="Gene3D" id="3.40.50.720">
    <property type="entry name" value="NAD(P)-binding Rossmann-like Domain"/>
    <property type="match status" value="1"/>
</dbReference>
<dbReference type="CDD" id="cd05930">
    <property type="entry name" value="A_NRPS"/>
    <property type="match status" value="1"/>
</dbReference>
<dbReference type="SUPFAM" id="SSF56801">
    <property type="entry name" value="Acetyl-CoA synthetase-like"/>
    <property type="match status" value="1"/>
</dbReference>
<evidence type="ECO:0000313" key="5">
    <source>
        <dbReference type="Proteomes" id="UP001217178"/>
    </source>
</evidence>
<dbReference type="Pfam" id="PF00501">
    <property type="entry name" value="AMP-binding"/>
    <property type="match status" value="1"/>
</dbReference>
<sequence>MLSYFLKQVRSYPDKIAILTSEKELNYRTLKLQAATVAGSLRSLGIMHEEPIAILLPPGIEQITSQLAILMAGGSCVPLDPNVPPARLNDMLDDLAVRWTITDSPDSSPQLHTTFVSFYDLLEGEGLDKTNSEIACLAPHHRTHVLFTSGTTGKPKGVQIEGKSIMRVVVDTAYIRLTPEDRIACTCNPTFDISLFEIWGALLNGATAFVFHKKDVLNIEYFQAELARREISIVFVTATLFNLIAKTYPQAFRDVRYLLIGGEALNAHTVKLVLEAGAPPQHLLNGYGPTESTIFALSHDISLDDLVDGSVPIGRPINRTSAFILDDNLVPLAPGNLGQLYLGGEGLSRGYWNRDELNADRFVHVTIPGHSLPIRLYKTGDLSWQRDDGVFMFSGRIDSQVKIRGHRIELEEIEVQLLKSKEIRLAKVCAVKNEGEDDFLAAFVVPRSPNAFDRERLTRELGEYLPAYMLPRLFVVEDIPMTPHGKADQHKLMALLTEQTLSEERPAGFNDTEYAVYRIWSKILNNSEISLDDNFFQMGGSSLQASRLVIELARQFKQNFLVQTLYEVSSLRQLAKIVSQGNSPQAQDEMEEWLRDGQLPDDIRPLPEAPQNWARLANPSIFLTGVTGFLGAFFLRDLLTLENIKNVVCLVRAKDDATAHQRIENTLSKYGLWETSFTGRIRAIAGDLSQPRLGLSEKRYDELVNTSDVVFHLAANVNYIHPYRMQRVSNIDSTLNILRFATQGKAKAVHYVSTIAAFGPVGLLNSTTRIYENESLIPYIEGLKYDTGYAQSKWVVEQLIWQARDLGIPLSVYRPGFIMGDSVSGVGNPNDFVARLMKGCITIGACPELPRQWKEFVPVDYVSAALLTIATDIRNLGQAYHLVPEREQSIDIDEFFRLLEECYGSPLQPLPYNEWLSRLTADPHLDDNALLPLLPMLAERVYQQLTRWEVNENMPIYDTKNTNSALANAANPVHFTPMGKELLSKYLAYYLPKSGQ</sequence>
<keyword evidence="5" id="KW-1185">Reference proteome</keyword>
<dbReference type="Proteomes" id="UP001217178">
    <property type="component" value="Unassembled WGS sequence"/>
</dbReference>
<dbReference type="Gene3D" id="1.10.1200.10">
    <property type="entry name" value="ACP-like"/>
    <property type="match status" value="1"/>
</dbReference>
<dbReference type="InterPro" id="IPR010071">
    <property type="entry name" value="AA_adenyl_dom"/>
</dbReference>
<evidence type="ECO:0000313" key="4">
    <source>
        <dbReference type="EMBL" id="MDC9590814.1"/>
    </source>
</evidence>
<dbReference type="Pfam" id="PF07993">
    <property type="entry name" value="NAD_binding_4"/>
    <property type="match status" value="1"/>
</dbReference>
<name>A0ABT5LIN2_9GAMM</name>
<evidence type="ECO:0000259" key="3">
    <source>
        <dbReference type="PROSITE" id="PS50075"/>
    </source>
</evidence>
<dbReference type="PANTHER" id="PTHR44845">
    <property type="entry name" value="CARRIER DOMAIN-CONTAINING PROTEIN"/>
    <property type="match status" value="1"/>
</dbReference>
<dbReference type="InterPro" id="IPR036291">
    <property type="entry name" value="NAD(P)-bd_dom_sf"/>
</dbReference>